<dbReference type="HOGENOM" id="CLU_2785644_0_0_12"/>
<reference evidence="1" key="1">
    <citation type="submission" date="2013-02" db="EMBL/GenBank/DDBJ databases">
        <title>Comparative genomics of Borrelia species.</title>
        <authorList>
            <person name="Schwan T.G."/>
            <person name="Raffel S.J."/>
            <person name="Porcella S.F."/>
        </authorList>
    </citation>
    <scope>NUCLEOTIDE SEQUENCE [LARGE SCALE GENOMIC DNA]</scope>
    <source>
        <strain evidence="1">DOU</strain>
    </source>
</reference>
<protein>
    <submittedName>
        <fullName evidence="1">Uncharacterized protein</fullName>
    </submittedName>
</protein>
<dbReference type="EMBL" id="CP004267">
    <property type="protein sequence ID" value="AHH06737.1"/>
    <property type="molecule type" value="Genomic_DNA"/>
</dbReference>
<accession>W5SIH4</accession>
<organism evidence="1 2">
    <name type="scientific">Borrelia crocidurae DOU</name>
    <dbReference type="NCBI Taxonomy" id="1293575"/>
    <lineage>
        <taxon>Bacteria</taxon>
        <taxon>Pseudomonadati</taxon>
        <taxon>Spirochaetota</taxon>
        <taxon>Spirochaetia</taxon>
        <taxon>Spirochaetales</taxon>
        <taxon>Borreliaceae</taxon>
        <taxon>Borrelia</taxon>
    </lineage>
</organism>
<dbReference type="AlphaFoldDB" id="W5SIH4"/>
<gene>
    <name evidence="1" type="ORF">BCD_0671</name>
</gene>
<evidence type="ECO:0000313" key="2">
    <source>
        <dbReference type="Proteomes" id="UP000019337"/>
    </source>
</evidence>
<dbReference type="PATRIC" id="fig|1293575.3.peg.674"/>
<sequence length="68" mass="8231">MHKVLQDPFEYRKIQIPFHFSEEKVYEMAKTFNNVLLKNKLNTKRKSKLPLEIEQLKKIINSNNKENI</sequence>
<name>W5SIH4_9SPIR</name>
<evidence type="ECO:0000313" key="1">
    <source>
        <dbReference type="EMBL" id="AHH06737.1"/>
    </source>
</evidence>
<dbReference type="Proteomes" id="UP000019337">
    <property type="component" value="Chromosome"/>
</dbReference>
<proteinExistence type="predicted"/>
<keyword evidence="2" id="KW-1185">Reference proteome</keyword>